<evidence type="ECO:0000256" key="1">
    <source>
        <dbReference type="ARBA" id="ARBA00004651"/>
    </source>
</evidence>
<reference evidence="11" key="2">
    <citation type="submission" date="2022-10" db="EMBL/GenBank/DDBJ databases">
        <authorList>
            <consortium name="ENA_rothamsted_submissions"/>
            <consortium name="culmorum"/>
            <person name="King R."/>
        </authorList>
    </citation>
    <scope>NUCLEOTIDE SEQUENCE</scope>
</reference>
<evidence type="ECO:0008006" key="13">
    <source>
        <dbReference type="Google" id="ProtNLM"/>
    </source>
</evidence>
<evidence type="ECO:0000313" key="11">
    <source>
        <dbReference type="EMBL" id="CAG9811015.1"/>
    </source>
</evidence>
<feature type="transmembrane region" description="Helical" evidence="9">
    <location>
        <begin position="983"/>
        <end position="1008"/>
    </location>
</feature>
<evidence type="ECO:0000256" key="8">
    <source>
        <dbReference type="SAM" id="MobiDB-lite"/>
    </source>
</evidence>
<protein>
    <recommendedName>
        <fullName evidence="13">Ionotropic receptor</fullName>
    </recommendedName>
</protein>
<feature type="region of interest" description="Disordered" evidence="8">
    <location>
        <begin position="1222"/>
        <end position="1254"/>
    </location>
</feature>
<keyword evidence="10" id="KW-0732">Signal</keyword>
<feature type="transmembrane region" description="Helical" evidence="9">
    <location>
        <begin position="569"/>
        <end position="590"/>
    </location>
</feature>
<evidence type="ECO:0000256" key="7">
    <source>
        <dbReference type="ARBA" id="ARBA00023180"/>
    </source>
</evidence>
<keyword evidence="3 9" id="KW-0812">Transmembrane</keyword>
<organism evidence="11 12">
    <name type="scientific">Chironomus riparius</name>
    <dbReference type="NCBI Taxonomy" id="315576"/>
    <lineage>
        <taxon>Eukaryota</taxon>
        <taxon>Metazoa</taxon>
        <taxon>Ecdysozoa</taxon>
        <taxon>Arthropoda</taxon>
        <taxon>Hexapoda</taxon>
        <taxon>Insecta</taxon>
        <taxon>Pterygota</taxon>
        <taxon>Neoptera</taxon>
        <taxon>Endopterygota</taxon>
        <taxon>Diptera</taxon>
        <taxon>Nematocera</taxon>
        <taxon>Chironomoidea</taxon>
        <taxon>Chironomidae</taxon>
        <taxon>Chironominae</taxon>
        <taxon>Chironomus</taxon>
    </lineage>
</organism>
<evidence type="ECO:0000256" key="3">
    <source>
        <dbReference type="ARBA" id="ARBA00022692"/>
    </source>
</evidence>
<evidence type="ECO:0000256" key="2">
    <source>
        <dbReference type="ARBA" id="ARBA00022475"/>
    </source>
</evidence>
<dbReference type="Gene3D" id="1.10.287.70">
    <property type="match status" value="1"/>
</dbReference>
<evidence type="ECO:0000256" key="4">
    <source>
        <dbReference type="ARBA" id="ARBA00022989"/>
    </source>
</evidence>
<keyword evidence="6" id="KW-0675">Receptor</keyword>
<gene>
    <name evidence="11" type="ORF">CHIRRI_LOCUS13825</name>
</gene>
<evidence type="ECO:0000256" key="5">
    <source>
        <dbReference type="ARBA" id="ARBA00023136"/>
    </source>
</evidence>
<comment type="subcellular location">
    <subcellularLocation>
        <location evidence="1">Cell membrane</location>
        <topology evidence="1">Multi-pass membrane protein</topology>
    </subcellularLocation>
</comment>
<feature type="transmembrane region" description="Helical" evidence="9">
    <location>
        <begin position="1165"/>
        <end position="1185"/>
    </location>
</feature>
<dbReference type="OrthoDB" id="8195814at2759"/>
<feature type="transmembrane region" description="Helical" evidence="9">
    <location>
        <begin position="351"/>
        <end position="370"/>
    </location>
</feature>
<evidence type="ECO:0000256" key="10">
    <source>
        <dbReference type="SAM" id="SignalP"/>
    </source>
</evidence>
<dbReference type="EMBL" id="OU895880">
    <property type="protein sequence ID" value="CAG9811015.1"/>
    <property type="molecule type" value="Genomic_DNA"/>
</dbReference>
<proteinExistence type="predicted"/>
<reference evidence="11" key="1">
    <citation type="submission" date="2022-01" db="EMBL/GenBank/DDBJ databases">
        <authorList>
            <person name="King R."/>
        </authorList>
    </citation>
    <scope>NUCLEOTIDE SEQUENCE</scope>
</reference>
<keyword evidence="7" id="KW-0325">Glycoprotein</keyword>
<keyword evidence="5 9" id="KW-0472">Membrane</keyword>
<name>A0A9N9S528_9DIPT</name>
<dbReference type="GO" id="GO:0005886">
    <property type="term" value="C:plasma membrane"/>
    <property type="evidence" value="ECO:0007669"/>
    <property type="project" value="UniProtKB-SubCell"/>
</dbReference>
<dbReference type="Proteomes" id="UP001153620">
    <property type="component" value="Chromosome 4"/>
</dbReference>
<dbReference type="AlphaFoldDB" id="A0A9N9S528"/>
<feature type="signal peptide" evidence="10">
    <location>
        <begin position="1"/>
        <end position="26"/>
    </location>
</feature>
<accession>A0A9N9S528</accession>
<feature type="transmembrane region" description="Helical" evidence="9">
    <location>
        <begin position="927"/>
        <end position="947"/>
    </location>
</feature>
<dbReference type="PANTHER" id="PTHR42643">
    <property type="entry name" value="IONOTROPIC RECEPTOR 20A-RELATED"/>
    <property type="match status" value="1"/>
</dbReference>
<evidence type="ECO:0000256" key="9">
    <source>
        <dbReference type="SAM" id="Phobius"/>
    </source>
</evidence>
<feature type="chain" id="PRO_5040139882" description="Ionotropic receptor" evidence="10">
    <location>
        <begin position="27"/>
        <end position="1254"/>
    </location>
</feature>
<keyword evidence="4 9" id="KW-1133">Transmembrane helix</keyword>
<sequence length="1254" mass="144570">MLLYDMRMKLFVLFVFFSVFVIQASSSSPNILLEYPQRHDNSSILICQTLKATINLEQGTHDILLAKIDDNIKDSVADDISRCLGSENPMILTDLSVPIVKNGLNKAKLMIIEGSEVNLDITTKLGQRNFNSAVWNYMANVLLISHTTISQEFIAKILHNTTLNGFINVALMHKVNDKFEVKYTETIMTEPDETDIQPLSNAKQNIFPDKIKNSKGYPIHIPVFHQPPIVEIKSSIVVSKMTKFVDILEQKMNARTNYHIVDDPLEIKTYLRHRKLQLTLNKLLIARHAPKLLTYEENGFCALIPKPHKTSVTEIIFIKPFDRLVWMILGCSLLACLIIWRLFLNRGTSDSFWLLLFGMFAMFVGQGIEFRRTHRVVLIILLQLIVSMIFVLSSAYQGVITSFMIQPEIENRIKTVKELIESDIRILMSDHFIGIVKDSKEFQAVESRVDVLDAEKLLTIKMREDMIVSSIDQKSVIIMQCDCVRSFLNRYETAKPNYYLLPQKIISTHGHLAVGNQNPFLQKFQYLMDLSFEAGLPHAWKLLLGRNFDEDTKSEHDICNLRLKDLSQIFYFMIFGHACAVFVFLIEVFFRDFIVKLDWSYYASKLRNFVNELSKLKIKKQIVIKQKKNKSSAISLNSFKNDNDFMNSLCQNLRRTIDLKNGPHDILLARTDDNMIDSVVDDLSSCLGTENAVVLTNLSKPFNNDGLRKAKLIIIEGTDVDFNMIVSTLRMNYDSTVWNYMANFLFISHSTISHHLASHILFHTSLAGYFNVALMHNVNGQFEVKYTETIMTEQDETRVKTTSDTKNVFFSDKIKNSKGYPIHIPVFNQPPFLLIKSGTVINQLTKFVEILEDKLNAVAIYHFVQDSSDIRDYSIQRKANLALNKLLYALKTPKMLTYEENGFCALVPKSSKTANTEFIFKQPFNRIVWMLLGCSVLASSVIWRLFLNRGTSDSFWLLLFGMFAMFVSQSVEFRRTHRVVLAILLQLIVFMIFVLSSAYQGIITSFMIQPEIENRIKTVKELLNSDIKLLVTDYFFDIVKDSVEFQAITFRMELLKLGLPTVHETILRAVYRKSALILQCSFINSFLDLYKAVKINYYLLPQKIITTYGQLAVGINNPFLQKFQHLMDLSFEAGLPQAWNLFSGMNYHESTELSHQLENLALKDLSQIFCFLIFAHAFAIFVYLAEKFFCDFIDKLDLSRYTSKLRSYINELTKLKKKEQTIRKKMKKVKKSKRQKAEKPKVRRIQVQPAESVV</sequence>
<dbReference type="InterPro" id="IPR052192">
    <property type="entry name" value="Insect_Ionotropic_Sensory_Rcpt"/>
</dbReference>
<feature type="transmembrane region" description="Helical" evidence="9">
    <location>
        <begin position="954"/>
        <end position="971"/>
    </location>
</feature>
<keyword evidence="12" id="KW-1185">Reference proteome</keyword>
<evidence type="ECO:0000313" key="12">
    <source>
        <dbReference type="Proteomes" id="UP001153620"/>
    </source>
</evidence>
<feature type="compositionally biased region" description="Basic residues" evidence="8">
    <location>
        <begin position="1223"/>
        <end position="1234"/>
    </location>
</feature>
<feature type="transmembrane region" description="Helical" evidence="9">
    <location>
        <begin position="376"/>
        <end position="396"/>
    </location>
</feature>
<evidence type="ECO:0000256" key="6">
    <source>
        <dbReference type="ARBA" id="ARBA00023170"/>
    </source>
</evidence>
<dbReference type="PANTHER" id="PTHR42643:SF39">
    <property type="entry name" value="IONOTROPIC RECEPTOR 56A-RELATED"/>
    <property type="match status" value="1"/>
</dbReference>
<keyword evidence="2" id="KW-1003">Cell membrane</keyword>
<feature type="transmembrane region" description="Helical" evidence="9">
    <location>
        <begin position="324"/>
        <end position="344"/>
    </location>
</feature>